<dbReference type="GO" id="GO:0008270">
    <property type="term" value="F:zinc ion binding"/>
    <property type="evidence" value="ECO:0007669"/>
    <property type="project" value="UniProtKB-KW"/>
</dbReference>
<dbReference type="Pfam" id="PF01363">
    <property type="entry name" value="FYVE"/>
    <property type="match status" value="1"/>
</dbReference>
<evidence type="ECO:0000259" key="6">
    <source>
        <dbReference type="PROSITE" id="PS50178"/>
    </source>
</evidence>
<keyword evidence="3" id="KW-0862">Zinc</keyword>
<feature type="compositionally biased region" description="Low complexity" evidence="5">
    <location>
        <begin position="109"/>
        <end position="120"/>
    </location>
</feature>
<feature type="region of interest" description="Disordered" evidence="5">
    <location>
        <begin position="65"/>
        <end position="120"/>
    </location>
</feature>
<evidence type="ECO:0000313" key="7">
    <source>
        <dbReference type="EMBL" id="CEK53768.1"/>
    </source>
</evidence>
<dbReference type="SUPFAM" id="SSF57903">
    <property type="entry name" value="FYVE/PHD zinc finger"/>
    <property type="match status" value="1"/>
</dbReference>
<evidence type="ECO:0000256" key="2">
    <source>
        <dbReference type="ARBA" id="ARBA00022771"/>
    </source>
</evidence>
<dbReference type="SMART" id="SM00064">
    <property type="entry name" value="FYVE"/>
    <property type="match status" value="1"/>
</dbReference>
<dbReference type="GO" id="GO:0016197">
    <property type="term" value="P:endosomal transport"/>
    <property type="evidence" value="ECO:0007669"/>
    <property type="project" value="TreeGrafter"/>
</dbReference>
<dbReference type="PANTHER" id="PTHR46319">
    <property type="entry name" value="ZINC FINGER FYVE DOMAIN-CONTAINING PROTEIN"/>
    <property type="match status" value="1"/>
</dbReference>
<keyword evidence="1" id="KW-0479">Metal-binding</keyword>
<feature type="non-terminal residue" evidence="7">
    <location>
        <position position="120"/>
    </location>
</feature>
<evidence type="ECO:0000256" key="5">
    <source>
        <dbReference type="SAM" id="MobiDB-lite"/>
    </source>
</evidence>
<dbReference type="PROSITE" id="PS50178">
    <property type="entry name" value="ZF_FYVE"/>
    <property type="match status" value="1"/>
</dbReference>
<reference evidence="7" key="1">
    <citation type="submission" date="2014-12" db="EMBL/GenBank/DDBJ databases">
        <title>Insight into the proteome of Arion vulgaris.</title>
        <authorList>
            <person name="Aradska J."/>
            <person name="Bulat T."/>
            <person name="Smidak R."/>
            <person name="Sarate P."/>
            <person name="Gangsoo J."/>
            <person name="Sialana F."/>
            <person name="Bilban M."/>
            <person name="Lubec G."/>
        </authorList>
    </citation>
    <scope>NUCLEOTIDE SEQUENCE</scope>
    <source>
        <tissue evidence="7">Skin</tissue>
    </source>
</reference>
<protein>
    <recommendedName>
        <fullName evidence="6">FYVE-type domain-containing protein</fullName>
    </recommendedName>
</protein>
<dbReference type="GO" id="GO:0031901">
    <property type="term" value="C:early endosome membrane"/>
    <property type="evidence" value="ECO:0007669"/>
    <property type="project" value="TreeGrafter"/>
</dbReference>
<dbReference type="InterPro" id="IPR013083">
    <property type="entry name" value="Znf_RING/FYVE/PHD"/>
</dbReference>
<keyword evidence="2 4" id="KW-0863">Zinc-finger</keyword>
<dbReference type="InterPro" id="IPR011011">
    <property type="entry name" value="Znf_FYVE_PHD"/>
</dbReference>
<evidence type="ECO:0000256" key="4">
    <source>
        <dbReference type="PROSITE-ProRule" id="PRU00091"/>
    </source>
</evidence>
<proteinExistence type="predicted"/>
<evidence type="ECO:0000256" key="1">
    <source>
        <dbReference type="ARBA" id="ARBA00022723"/>
    </source>
</evidence>
<accession>A0A0B6YCA6</accession>
<sequence>MCMLCLLEFTLTLRRHHCRSCGRVVCFHCSENKAPLQYLQYEMARVCDSCFDKLRAEMTSEFERSQGRKVRHDLSLSEEDSSTSVPEETVGYSAGADDGERGGTTVSKHSSGLSLHSLLG</sequence>
<name>A0A0B6YCA6_9EUPU</name>
<dbReference type="Gene3D" id="3.30.40.10">
    <property type="entry name" value="Zinc/RING finger domain, C3HC4 (zinc finger)"/>
    <property type="match status" value="1"/>
</dbReference>
<dbReference type="InterPro" id="IPR017455">
    <property type="entry name" value="Znf_FYVE-rel"/>
</dbReference>
<gene>
    <name evidence="7" type="primary">ORF21194</name>
</gene>
<dbReference type="InterPro" id="IPR000306">
    <property type="entry name" value="Znf_FYVE"/>
</dbReference>
<dbReference type="EMBL" id="HACG01006903">
    <property type="protein sequence ID" value="CEK53768.1"/>
    <property type="molecule type" value="Transcribed_RNA"/>
</dbReference>
<feature type="domain" description="FYVE-type" evidence="6">
    <location>
        <begin position="1"/>
        <end position="55"/>
    </location>
</feature>
<organism evidence="7">
    <name type="scientific">Arion vulgaris</name>
    <dbReference type="NCBI Taxonomy" id="1028688"/>
    <lineage>
        <taxon>Eukaryota</taxon>
        <taxon>Metazoa</taxon>
        <taxon>Spiralia</taxon>
        <taxon>Lophotrochozoa</taxon>
        <taxon>Mollusca</taxon>
        <taxon>Gastropoda</taxon>
        <taxon>Heterobranchia</taxon>
        <taxon>Euthyneura</taxon>
        <taxon>Panpulmonata</taxon>
        <taxon>Eupulmonata</taxon>
        <taxon>Stylommatophora</taxon>
        <taxon>Helicina</taxon>
        <taxon>Arionoidea</taxon>
        <taxon>Arionidae</taxon>
        <taxon>Arion</taxon>
    </lineage>
</organism>
<dbReference type="PANTHER" id="PTHR46319:SF3">
    <property type="entry name" value="ZINC FINGER FYVE DOMAIN-CONTAINING PROTEIN"/>
    <property type="match status" value="1"/>
</dbReference>
<evidence type="ECO:0000256" key="3">
    <source>
        <dbReference type="ARBA" id="ARBA00022833"/>
    </source>
</evidence>
<dbReference type="AlphaFoldDB" id="A0A0B6YCA6"/>